<dbReference type="Gene3D" id="1.25.40.10">
    <property type="entry name" value="Tetratricopeptide repeat domain"/>
    <property type="match status" value="1"/>
</dbReference>
<dbReference type="InterPro" id="IPR021352">
    <property type="entry name" value="DUF2971"/>
</dbReference>
<accession>A0A2W5MHF7</accession>
<comment type="caution">
    <text evidence="3">The sequence shown here is derived from an EMBL/GenBank/DDBJ whole genome shotgun (WGS) entry which is preliminary data.</text>
</comment>
<dbReference type="AlphaFoldDB" id="A0A2W5MHF7"/>
<keyword evidence="1" id="KW-0802">TPR repeat</keyword>
<dbReference type="InterPro" id="IPR011990">
    <property type="entry name" value="TPR-like_helical_dom_sf"/>
</dbReference>
<dbReference type="Proteomes" id="UP000249577">
    <property type="component" value="Unassembled WGS sequence"/>
</dbReference>
<name>A0A2W5MHF7_ANCNO</name>
<dbReference type="Pfam" id="PF11185">
    <property type="entry name" value="DUF2971"/>
    <property type="match status" value="1"/>
</dbReference>
<gene>
    <name evidence="3" type="ORF">DI565_02515</name>
</gene>
<feature type="region of interest" description="Disordered" evidence="2">
    <location>
        <begin position="297"/>
        <end position="323"/>
    </location>
</feature>
<dbReference type="EMBL" id="QFPN01000001">
    <property type="protein sequence ID" value="PZQ19267.1"/>
    <property type="molecule type" value="Genomic_DNA"/>
</dbReference>
<evidence type="ECO:0000313" key="3">
    <source>
        <dbReference type="EMBL" id="PZQ19267.1"/>
    </source>
</evidence>
<sequence length="484" mass="54785">MFERVLYKYRADSAFTEAVITSGKVFLATAHQLNDPFECTLQDISREWIDANANEAMQAALAGFLHSSQQKQEPGGRFFGLRPARAKAAVKKIFEGDDIESSYIAMRTFIKERTGKPPSDCRTILRKIDEQLTQTGIFSLSADPAQPLMWAHYGQEDRGLCFGFRAAPGTRLADPDHCLPVTYSDELPHMEDSGLQVELTISTSSSGAPIFAQRVAFTDKTFQRVVSTKSKHWAYEREYRYIEPFGGLCDWPGELVECTFGLRCPENRRRHYISLLEINVPHPVLLFEMQRNPGTNQYQRVPLDPPVTVPTQGDPKPSPADEEVRRLPAQDFIARMQQLLQQRNYGEVIFQATENLKAHPDDPIIMDLKATAHGLEDDHDQAYALYEQISILYPDAPAGWYGMSCALQSMGQVERCVELLERAYKLDPTDPSFALNLGILLLNDPQRRAEAFDYLHQAEKLGHRRAQRLISEAQRADDDGDQQT</sequence>
<protein>
    <submittedName>
        <fullName evidence="3">Uncharacterized protein</fullName>
    </submittedName>
</protein>
<dbReference type="InterPro" id="IPR019734">
    <property type="entry name" value="TPR_rpt"/>
</dbReference>
<reference evidence="3 4" key="1">
    <citation type="submission" date="2017-08" db="EMBL/GenBank/DDBJ databases">
        <title>Infants hospitalized years apart are colonized by the same room-sourced microbial strains.</title>
        <authorList>
            <person name="Brooks B."/>
            <person name="Olm M.R."/>
            <person name="Firek B.A."/>
            <person name="Baker R."/>
            <person name="Thomas B.C."/>
            <person name="Morowitz M.J."/>
            <person name="Banfield J.F."/>
        </authorList>
    </citation>
    <scope>NUCLEOTIDE SEQUENCE [LARGE SCALE GENOMIC DNA]</scope>
    <source>
        <strain evidence="3">S2_005_003_R2_43</strain>
    </source>
</reference>
<proteinExistence type="predicted"/>
<dbReference type="SUPFAM" id="SSF48452">
    <property type="entry name" value="TPR-like"/>
    <property type="match status" value="1"/>
</dbReference>
<organism evidence="3 4">
    <name type="scientific">Ancylobacter novellus</name>
    <name type="common">Thiobacillus novellus</name>
    <dbReference type="NCBI Taxonomy" id="921"/>
    <lineage>
        <taxon>Bacteria</taxon>
        <taxon>Pseudomonadati</taxon>
        <taxon>Pseudomonadota</taxon>
        <taxon>Alphaproteobacteria</taxon>
        <taxon>Hyphomicrobiales</taxon>
        <taxon>Xanthobacteraceae</taxon>
        <taxon>Ancylobacter</taxon>
    </lineage>
</organism>
<feature type="repeat" description="TPR" evidence="1">
    <location>
        <begin position="397"/>
        <end position="430"/>
    </location>
</feature>
<evidence type="ECO:0000256" key="2">
    <source>
        <dbReference type="SAM" id="MobiDB-lite"/>
    </source>
</evidence>
<evidence type="ECO:0000313" key="4">
    <source>
        <dbReference type="Proteomes" id="UP000249577"/>
    </source>
</evidence>
<evidence type="ECO:0000256" key="1">
    <source>
        <dbReference type="PROSITE-ProRule" id="PRU00339"/>
    </source>
</evidence>
<dbReference type="PROSITE" id="PS50005">
    <property type="entry name" value="TPR"/>
    <property type="match status" value="1"/>
</dbReference>